<evidence type="ECO:0000313" key="2">
    <source>
        <dbReference type="Proteomes" id="UP000075243"/>
    </source>
</evidence>
<sequence length="62" mass="7269">CDSRSTLHIAQNLIFYERMKYIEDDCHFICNVVMIDIICLSYVPITIQLVDIFTKALEKNTI</sequence>
<organism evidence="1 2">
    <name type="scientific">Cajanus cajan</name>
    <name type="common">Pigeon pea</name>
    <name type="synonym">Cajanus indicus</name>
    <dbReference type="NCBI Taxonomy" id="3821"/>
    <lineage>
        <taxon>Eukaryota</taxon>
        <taxon>Viridiplantae</taxon>
        <taxon>Streptophyta</taxon>
        <taxon>Embryophyta</taxon>
        <taxon>Tracheophyta</taxon>
        <taxon>Spermatophyta</taxon>
        <taxon>Magnoliopsida</taxon>
        <taxon>eudicotyledons</taxon>
        <taxon>Gunneridae</taxon>
        <taxon>Pentapetalae</taxon>
        <taxon>rosids</taxon>
        <taxon>fabids</taxon>
        <taxon>Fabales</taxon>
        <taxon>Fabaceae</taxon>
        <taxon>Papilionoideae</taxon>
        <taxon>50 kb inversion clade</taxon>
        <taxon>NPAAA clade</taxon>
        <taxon>indigoferoid/millettioid clade</taxon>
        <taxon>Phaseoleae</taxon>
        <taxon>Cajanus</taxon>
    </lineage>
</organism>
<keyword evidence="2" id="KW-1185">Reference proteome</keyword>
<name>A0A151T7U5_CAJCA</name>
<reference evidence="1 2" key="1">
    <citation type="journal article" date="2012" name="Nat. Biotechnol.">
        <title>Draft genome sequence of pigeonpea (Cajanus cajan), an orphan legume crop of resource-poor farmers.</title>
        <authorList>
            <person name="Varshney R.K."/>
            <person name="Chen W."/>
            <person name="Li Y."/>
            <person name="Bharti A.K."/>
            <person name="Saxena R.K."/>
            <person name="Schlueter J.A."/>
            <person name="Donoghue M.T."/>
            <person name="Azam S."/>
            <person name="Fan G."/>
            <person name="Whaley A.M."/>
            <person name="Farmer A.D."/>
            <person name="Sheridan J."/>
            <person name="Iwata A."/>
            <person name="Tuteja R."/>
            <person name="Penmetsa R.V."/>
            <person name="Wu W."/>
            <person name="Upadhyaya H.D."/>
            <person name="Yang S.P."/>
            <person name="Shah T."/>
            <person name="Saxena K.B."/>
            <person name="Michael T."/>
            <person name="McCombie W.R."/>
            <person name="Yang B."/>
            <person name="Zhang G."/>
            <person name="Yang H."/>
            <person name="Wang J."/>
            <person name="Spillane C."/>
            <person name="Cook D.R."/>
            <person name="May G.D."/>
            <person name="Xu X."/>
            <person name="Jackson S.A."/>
        </authorList>
    </citation>
    <scope>NUCLEOTIDE SEQUENCE [LARGE SCALE GENOMIC DNA]</scope>
    <source>
        <strain evidence="2">cv. Asha</strain>
    </source>
</reference>
<evidence type="ECO:0000313" key="1">
    <source>
        <dbReference type="EMBL" id="KYP63085.1"/>
    </source>
</evidence>
<protein>
    <submittedName>
        <fullName evidence="1">Uncharacterized protein</fullName>
    </submittedName>
</protein>
<dbReference type="AlphaFoldDB" id="A0A151T7U5"/>
<dbReference type="Proteomes" id="UP000075243">
    <property type="component" value="Chromosome 8"/>
</dbReference>
<accession>A0A151T7U5</accession>
<proteinExistence type="predicted"/>
<gene>
    <name evidence="1" type="ORF">KK1_017650</name>
</gene>
<dbReference type="EMBL" id="CM003610">
    <property type="protein sequence ID" value="KYP63085.1"/>
    <property type="molecule type" value="Genomic_DNA"/>
</dbReference>
<dbReference type="Gramene" id="C.cajan_17141.t">
    <property type="protein sequence ID" value="C.cajan_17141.t.cds1"/>
    <property type="gene ID" value="C.cajan_17141"/>
</dbReference>
<feature type="non-terminal residue" evidence="1">
    <location>
        <position position="1"/>
    </location>
</feature>